<organism evidence="2">
    <name type="scientific">candidate division WOR-3 bacterium</name>
    <dbReference type="NCBI Taxonomy" id="2052148"/>
    <lineage>
        <taxon>Bacteria</taxon>
        <taxon>Bacteria division WOR-3</taxon>
    </lineage>
</organism>
<dbReference type="GO" id="GO:0051301">
    <property type="term" value="P:cell division"/>
    <property type="evidence" value="ECO:0007669"/>
    <property type="project" value="InterPro"/>
</dbReference>
<dbReference type="InterPro" id="IPR005883">
    <property type="entry name" value="PilM"/>
</dbReference>
<reference evidence="2" key="1">
    <citation type="journal article" date="2020" name="mSystems">
        <title>Genome- and Community-Level Interaction Insights into Carbon Utilization and Element Cycling Functions of Hydrothermarchaeota in Hydrothermal Sediment.</title>
        <authorList>
            <person name="Zhou Z."/>
            <person name="Liu Y."/>
            <person name="Xu W."/>
            <person name="Pan J."/>
            <person name="Luo Z.H."/>
            <person name="Li M."/>
        </authorList>
    </citation>
    <scope>NUCLEOTIDE SEQUENCE [LARGE SCALE GENOMIC DNA]</scope>
    <source>
        <strain evidence="2">SpSt-780</strain>
    </source>
</reference>
<dbReference type="InterPro" id="IPR050696">
    <property type="entry name" value="FtsA/MreB"/>
</dbReference>
<dbReference type="NCBIfam" id="TIGR01175">
    <property type="entry name" value="pilM"/>
    <property type="match status" value="1"/>
</dbReference>
<dbReference type="AlphaFoldDB" id="A0A7C4YEX8"/>
<dbReference type="CDD" id="cd24049">
    <property type="entry name" value="ASKHA_NBD_PilM"/>
    <property type="match status" value="1"/>
</dbReference>
<dbReference type="Gene3D" id="3.30.1490.300">
    <property type="match status" value="1"/>
</dbReference>
<comment type="caution">
    <text evidence="2">The sequence shown here is derived from an EMBL/GenBank/DDBJ whole genome shotgun (WGS) entry which is preliminary data.</text>
</comment>
<evidence type="ECO:0000259" key="1">
    <source>
        <dbReference type="SMART" id="SM00842"/>
    </source>
</evidence>
<dbReference type="InterPro" id="IPR003494">
    <property type="entry name" value="SHS2_FtsA"/>
</dbReference>
<dbReference type="Gene3D" id="3.30.420.40">
    <property type="match status" value="2"/>
</dbReference>
<dbReference type="InterPro" id="IPR043129">
    <property type="entry name" value="ATPase_NBD"/>
</dbReference>
<accession>A0A7C4YEX8</accession>
<protein>
    <submittedName>
        <fullName evidence="2">Type IV pilus assembly protein PilM</fullName>
    </submittedName>
</protein>
<proteinExistence type="predicted"/>
<dbReference type="EMBL" id="DTHG01000007">
    <property type="protein sequence ID" value="HGW91046.1"/>
    <property type="molecule type" value="Genomic_DNA"/>
</dbReference>
<dbReference type="Pfam" id="PF11104">
    <property type="entry name" value="PilM_2"/>
    <property type="match status" value="1"/>
</dbReference>
<feature type="domain" description="SHS2" evidence="1">
    <location>
        <begin position="6"/>
        <end position="170"/>
    </location>
</feature>
<sequence length="343" mass="38258">MGKRQVVGVDIGSSLIKIIAVEGFPKKPKIVKFAMEYIEPHVIVDGEVMDKEIVVETLKRLCEKTGISTNEVIASIPSRDVIVKKIKMAKMKESEAAEQIKWEAEQYIPYGIEDVVLDFQILNPDVGENMMEVLLVGAKKDSVDARLVLLRDAGLNPVVFEIPIFAIQNIYEYNYGVDSKSLIGHIHIGAQFTSISYVQGAINHFTREITTAVNTLIQAIQRELGVNRERALNMIIGKTTEDVDQFSFKNAFQSFLDDLGVSVERVLPYIPEGFDKLDKIILSGGGALITNLSDFFYQRFGINVEILDPLKKFEIAPNAYEEDLRKIAPIIALPLGLTLRGEG</sequence>
<dbReference type="PANTHER" id="PTHR32432:SF3">
    <property type="entry name" value="ETHANOLAMINE UTILIZATION PROTEIN EUTJ"/>
    <property type="match status" value="1"/>
</dbReference>
<name>A0A7C4YEX8_UNCW3</name>
<dbReference type="PIRSF" id="PIRSF019169">
    <property type="entry name" value="PilM"/>
    <property type="match status" value="1"/>
</dbReference>
<dbReference type="SUPFAM" id="SSF53067">
    <property type="entry name" value="Actin-like ATPase domain"/>
    <property type="match status" value="2"/>
</dbReference>
<gene>
    <name evidence="2" type="primary">pilM</name>
    <name evidence="2" type="ORF">ENV67_00710</name>
</gene>
<evidence type="ECO:0000313" key="2">
    <source>
        <dbReference type="EMBL" id="HGW91046.1"/>
    </source>
</evidence>
<dbReference type="PANTHER" id="PTHR32432">
    <property type="entry name" value="CELL DIVISION PROTEIN FTSA-RELATED"/>
    <property type="match status" value="1"/>
</dbReference>
<dbReference type="SMART" id="SM00842">
    <property type="entry name" value="FtsA"/>
    <property type="match status" value="1"/>
</dbReference>